<feature type="domain" description="Fatty acid hydroxylase" evidence="6">
    <location>
        <begin position="157"/>
        <end position="292"/>
    </location>
</feature>
<sequence length="365" mass="43143">MNFSFVDTLGGYLPPQNISLISQVHPPPTFTQLKPSLIEGLPDGILALIAPVVAYWTYSSFFHIIDVYELAEKYRIHPSEEELSRNKVTLRQVVYDVILQHIIQTVVGYVVYRIDPPSTIGHELNFMWHMRQWLPSFVPNVVVWFMYTYLWPTFRLVAAICIIDTWQYWLHRYMHTNKTLYKRFHSRHHRLYVPYAYGALYNDPVEGFLLDTLGTGVAGIITQLSARESIFLYTFATMKTVDDHCGYRLPYDLFQIIFPNNSVYHDIHHQIWGIKHNFSQPFFTIWDRMFKTEYEFVEEYRSEQHQITLEKYRLFLKNRKAAKSKNPKIGLEASTSVQVSEIRVNQDMEESTSEDTLEFEEKKDI</sequence>
<keyword evidence="8" id="KW-1185">Reference proteome</keyword>
<protein>
    <submittedName>
        <fullName evidence="7">Sphingolipid C4-hydroxylase Sur2p</fullName>
    </submittedName>
</protein>
<dbReference type="InterPro" id="IPR006694">
    <property type="entry name" value="Fatty_acid_hydroxylase"/>
</dbReference>
<name>A0A9P0QQX3_9ASCO</name>
<dbReference type="GO" id="GO:0005506">
    <property type="term" value="F:iron ion binding"/>
    <property type="evidence" value="ECO:0007669"/>
    <property type="project" value="InterPro"/>
</dbReference>
<dbReference type="EMBL" id="CAKXYY010000010">
    <property type="protein sequence ID" value="CAH2353270.1"/>
    <property type="molecule type" value="Genomic_DNA"/>
</dbReference>
<gene>
    <name evidence="7" type="ORF">CLIB1423_10S01156</name>
</gene>
<dbReference type="GO" id="GO:0016020">
    <property type="term" value="C:membrane"/>
    <property type="evidence" value="ECO:0007669"/>
    <property type="project" value="UniProtKB-SubCell"/>
</dbReference>
<dbReference type="InterPro" id="IPR050307">
    <property type="entry name" value="Sterol_Desaturase_Related"/>
</dbReference>
<evidence type="ECO:0000259" key="6">
    <source>
        <dbReference type="Pfam" id="PF04116"/>
    </source>
</evidence>
<proteinExistence type="predicted"/>
<dbReference type="AlphaFoldDB" id="A0A9P0QQX3"/>
<evidence type="ECO:0000313" key="8">
    <source>
        <dbReference type="Proteomes" id="UP000837801"/>
    </source>
</evidence>
<accession>A0A9P0QQX3</accession>
<evidence type="ECO:0000256" key="2">
    <source>
        <dbReference type="ARBA" id="ARBA00022692"/>
    </source>
</evidence>
<keyword evidence="4" id="KW-0472">Membrane</keyword>
<evidence type="ECO:0000313" key="7">
    <source>
        <dbReference type="EMBL" id="CAH2353270.1"/>
    </source>
</evidence>
<organism evidence="7 8">
    <name type="scientific">[Candida] railenensis</name>
    <dbReference type="NCBI Taxonomy" id="45579"/>
    <lineage>
        <taxon>Eukaryota</taxon>
        <taxon>Fungi</taxon>
        <taxon>Dikarya</taxon>
        <taxon>Ascomycota</taxon>
        <taxon>Saccharomycotina</taxon>
        <taxon>Pichiomycetes</taxon>
        <taxon>Debaryomycetaceae</taxon>
        <taxon>Kurtzmaniella</taxon>
    </lineage>
</organism>
<dbReference type="Proteomes" id="UP000837801">
    <property type="component" value="Unassembled WGS sequence"/>
</dbReference>
<feature type="compositionally biased region" description="Acidic residues" evidence="5">
    <location>
        <begin position="347"/>
        <end position="358"/>
    </location>
</feature>
<reference evidence="7" key="1">
    <citation type="submission" date="2022-03" db="EMBL/GenBank/DDBJ databases">
        <authorList>
            <person name="Legras J.-L."/>
            <person name="Devillers H."/>
            <person name="Grondin C."/>
        </authorList>
    </citation>
    <scope>NUCLEOTIDE SEQUENCE</scope>
    <source>
        <strain evidence="7">CLIB 1423</strain>
    </source>
</reference>
<dbReference type="OrthoDB" id="408954at2759"/>
<evidence type="ECO:0000256" key="5">
    <source>
        <dbReference type="SAM" id="MobiDB-lite"/>
    </source>
</evidence>
<keyword evidence="3" id="KW-1133">Transmembrane helix</keyword>
<dbReference type="GO" id="GO:0008610">
    <property type="term" value="P:lipid biosynthetic process"/>
    <property type="evidence" value="ECO:0007669"/>
    <property type="project" value="InterPro"/>
</dbReference>
<dbReference type="GO" id="GO:0016491">
    <property type="term" value="F:oxidoreductase activity"/>
    <property type="evidence" value="ECO:0007669"/>
    <property type="project" value="InterPro"/>
</dbReference>
<dbReference type="Pfam" id="PF04116">
    <property type="entry name" value="FA_hydroxylase"/>
    <property type="match status" value="1"/>
</dbReference>
<feature type="region of interest" description="Disordered" evidence="5">
    <location>
        <begin position="343"/>
        <end position="365"/>
    </location>
</feature>
<comment type="subcellular location">
    <subcellularLocation>
        <location evidence="1">Membrane</location>
    </subcellularLocation>
</comment>
<dbReference type="PANTHER" id="PTHR11863">
    <property type="entry name" value="STEROL DESATURASE"/>
    <property type="match status" value="1"/>
</dbReference>
<comment type="caution">
    <text evidence="7">The sequence shown here is derived from an EMBL/GenBank/DDBJ whole genome shotgun (WGS) entry which is preliminary data.</text>
</comment>
<evidence type="ECO:0000256" key="3">
    <source>
        <dbReference type="ARBA" id="ARBA00022989"/>
    </source>
</evidence>
<evidence type="ECO:0000256" key="1">
    <source>
        <dbReference type="ARBA" id="ARBA00004370"/>
    </source>
</evidence>
<keyword evidence="2" id="KW-0812">Transmembrane</keyword>
<evidence type="ECO:0000256" key="4">
    <source>
        <dbReference type="ARBA" id="ARBA00023136"/>
    </source>
</evidence>